<gene>
    <name evidence="1" type="ORF">NDU88_009905</name>
</gene>
<name>A0AAV7S1R3_PLEWA</name>
<organism evidence="1 2">
    <name type="scientific">Pleurodeles waltl</name>
    <name type="common">Iberian ribbed newt</name>
    <dbReference type="NCBI Taxonomy" id="8319"/>
    <lineage>
        <taxon>Eukaryota</taxon>
        <taxon>Metazoa</taxon>
        <taxon>Chordata</taxon>
        <taxon>Craniata</taxon>
        <taxon>Vertebrata</taxon>
        <taxon>Euteleostomi</taxon>
        <taxon>Amphibia</taxon>
        <taxon>Batrachia</taxon>
        <taxon>Caudata</taxon>
        <taxon>Salamandroidea</taxon>
        <taxon>Salamandridae</taxon>
        <taxon>Pleurodelinae</taxon>
        <taxon>Pleurodeles</taxon>
    </lineage>
</organism>
<keyword evidence="2" id="KW-1185">Reference proteome</keyword>
<sequence length="138" mass="15522">MNTSSNRPPKGHTHMRIDHVPLHCLLGYVKRPKGRKISYKFMQLALVLAQCRVAITEMGHRAPVVEQWYGDAQEGALAGEVHIKQSRRNDKLGNDVRVWRYVRDTFLTPLEEMESTASNESVSAVDVGPLVGGELHPH</sequence>
<protein>
    <submittedName>
        <fullName evidence="1">Uncharacterized protein</fullName>
    </submittedName>
</protein>
<evidence type="ECO:0000313" key="2">
    <source>
        <dbReference type="Proteomes" id="UP001066276"/>
    </source>
</evidence>
<evidence type="ECO:0000313" key="1">
    <source>
        <dbReference type="EMBL" id="KAJ1157190.1"/>
    </source>
</evidence>
<comment type="caution">
    <text evidence="1">The sequence shown here is derived from an EMBL/GenBank/DDBJ whole genome shotgun (WGS) entry which is preliminary data.</text>
</comment>
<dbReference type="Proteomes" id="UP001066276">
    <property type="component" value="Chromosome 5"/>
</dbReference>
<proteinExistence type="predicted"/>
<dbReference type="AlphaFoldDB" id="A0AAV7S1R3"/>
<accession>A0AAV7S1R3</accession>
<dbReference type="EMBL" id="JANPWB010000009">
    <property type="protein sequence ID" value="KAJ1157190.1"/>
    <property type="molecule type" value="Genomic_DNA"/>
</dbReference>
<reference evidence="1" key="1">
    <citation type="journal article" date="2022" name="bioRxiv">
        <title>Sequencing and chromosome-scale assembly of the giantPleurodeles waltlgenome.</title>
        <authorList>
            <person name="Brown T."/>
            <person name="Elewa A."/>
            <person name="Iarovenko S."/>
            <person name="Subramanian E."/>
            <person name="Araus A.J."/>
            <person name="Petzold A."/>
            <person name="Susuki M."/>
            <person name="Suzuki K.-i.T."/>
            <person name="Hayashi T."/>
            <person name="Toyoda A."/>
            <person name="Oliveira C."/>
            <person name="Osipova E."/>
            <person name="Leigh N.D."/>
            <person name="Simon A."/>
            <person name="Yun M.H."/>
        </authorList>
    </citation>
    <scope>NUCLEOTIDE SEQUENCE</scope>
    <source>
        <strain evidence="1">20211129_DDA</strain>
        <tissue evidence="1">Liver</tissue>
    </source>
</reference>